<evidence type="ECO:0000313" key="3">
    <source>
        <dbReference type="Proteomes" id="UP000006727"/>
    </source>
</evidence>
<dbReference type="EMBL" id="ABEU02000004">
    <property type="protein sequence ID" value="PNR56129.1"/>
    <property type="molecule type" value="Genomic_DNA"/>
</dbReference>
<reference evidence="1 3" key="2">
    <citation type="journal article" date="2018" name="Plant J.">
        <title>The Physcomitrella patens chromosome-scale assembly reveals moss genome structure and evolution.</title>
        <authorList>
            <person name="Lang D."/>
            <person name="Ullrich K.K."/>
            <person name="Murat F."/>
            <person name="Fuchs J."/>
            <person name="Jenkins J."/>
            <person name="Haas F.B."/>
            <person name="Piednoel M."/>
            <person name="Gundlach H."/>
            <person name="Van Bel M."/>
            <person name="Meyberg R."/>
            <person name="Vives C."/>
            <person name="Morata J."/>
            <person name="Symeonidi A."/>
            <person name="Hiss M."/>
            <person name="Muchero W."/>
            <person name="Kamisugi Y."/>
            <person name="Saleh O."/>
            <person name="Blanc G."/>
            <person name="Decker E.L."/>
            <person name="van Gessel N."/>
            <person name="Grimwood J."/>
            <person name="Hayes R.D."/>
            <person name="Graham S.W."/>
            <person name="Gunter L.E."/>
            <person name="McDaniel S.F."/>
            <person name="Hoernstein S.N.W."/>
            <person name="Larsson A."/>
            <person name="Li F.W."/>
            <person name="Perroud P.F."/>
            <person name="Phillips J."/>
            <person name="Ranjan P."/>
            <person name="Rokshar D.S."/>
            <person name="Rothfels C.J."/>
            <person name="Schneider L."/>
            <person name="Shu S."/>
            <person name="Stevenson D.W."/>
            <person name="Thummler F."/>
            <person name="Tillich M."/>
            <person name="Villarreal Aguilar J.C."/>
            <person name="Widiez T."/>
            <person name="Wong G.K."/>
            <person name="Wymore A."/>
            <person name="Zhang Y."/>
            <person name="Zimmer A.D."/>
            <person name="Quatrano R.S."/>
            <person name="Mayer K.F.X."/>
            <person name="Goodstein D."/>
            <person name="Casacuberta J.M."/>
            <person name="Vandepoele K."/>
            <person name="Reski R."/>
            <person name="Cuming A.C."/>
            <person name="Tuskan G.A."/>
            <person name="Maumus F."/>
            <person name="Salse J."/>
            <person name="Schmutz J."/>
            <person name="Rensing S.A."/>
        </authorList>
    </citation>
    <scope>NUCLEOTIDE SEQUENCE [LARGE SCALE GENOMIC DNA]</scope>
    <source>
        <strain evidence="2 3">cv. Gransden 2004</strain>
    </source>
</reference>
<dbReference type="EnsemblPlants" id="Pp3c4_32360V3.1">
    <property type="protein sequence ID" value="PAC:32920151.CDS.1"/>
    <property type="gene ID" value="Pp3c4_32360"/>
</dbReference>
<reference evidence="2" key="3">
    <citation type="submission" date="2020-12" db="UniProtKB">
        <authorList>
            <consortium name="EnsemblPlants"/>
        </authorList>
    </citation>
    <scope>IDENTIFICATION</scope>
</reference>
<organism evidence="1">
    <name type="scientific">Physcomitrium patens</name>
    <name type="common">Spreading-leaved earth moss</name>
    <name type="synonym">Physcomitrella patens</name>
    <dbReference type="NCBI Taxonomy" id="3218"/>
    <lineage>
        <taxon>Eukaryota</taxon>
        <taxon>Viridiplantae</taxon>
        <taxon>Streptophyta</taxon>
        <taxon>Embryophyta</taxon>
        <taxon>Bryophyta</taxon>
        <taxon>Bryophytina</taxon>
        <taxon>Bryopsida</taxon>
        <taxon>Funariidae</taxon>
        <taxon>Funariales</taxon>
        <taxon>Funariaceae</taxon>
        <taxon>Physcomitrium</taxon>
    </lineage>
</organism>
<dbReference type="Gramene" id="Pp3c4_32360V3.1">
    <property type="protein sequence ID" value="PAC:32920151.CDS.1"/>
    <property type="gene ID" value="Pp3c4_32360"/>
</dbReference>
<reference evidence="1 3" key="1">
    <citation type="journal article" date="2008" name="Science">
        <title>The Physcomitrella genome reveals evolutionary insights into the conquest of land by plants.</title>
        <authorList>
            <person name="Rensing S."/>
            <person name="Lang D."/>
            <person name="Zimmer A."/>
            <person name="Terry A."/>
            <person name="Salamov A."/>
            <person name="Shapiro H."/>
            <person name="Nishiyama T."/>
            <person name="Perroud P.-F."/>
            <person name="Lindquist E."/>
            <person name="Kamisugi Y."/>
            <person name="Tanahashi T."/>
            <person name="Sakakibara K."/>
            <person name="Fujita T."/>
            <person name="Oishi K."/>
            <person name="Shin-I T."/>
            <person name="Kuroki Y."/>
            <person name="Toyoda A."/>
            <person name="Suzuki Y."/>
            <person name="Hashimoto A."/>
            <person name="Yamaguchi K."/>
            <person name="Sugano A."/>
            <person name="Kohara Y."/>
            <person name="Fujiyama A."/>
            <person name="Anterola A."/>
            <person name="Aoki S."/>
            <person name="Ashton N."/>
            <person name="Barbazuk W.B."/>
            <person name="Barker E."/>
            <person name="Bennetzen J."/>
            <person name="Bezanilla M."/>
            <person name="Blankenship R."/>
            <person name="Cho S.H."/>
            <person name="Dutcher S."/>
            <person name="Estelle M."/>
            <person name="Fawcett J.A."/>
            <person name="Gundlach H."/>
            <person name="Hanada K."/>
            <person name="Heyl A."/>
            <person name="Hicks K.A."/>
            <person name="Hugh J."/>
            <person name="Lohr M."/>
            <person name="Mayer K."/>
            <person name="Melkozernov A."/>
            <person name="Murata T."/>
            <person name="Nelson D."/>
            <person name="Pils B."/>
            <person name="Prigge M."/>
            <person name="Reiss B."/>
            <person name="Renner T."/>
            <person name="Rombauts S."/>
            <person name="Rushton P."/>
            <person name="Sanderfoot A."/>
            <person name="Schween G."/>
            <person name="Shiu S.-H."/>
            <person name="Stueber K."/>
            <person name="Theodoulou F.L."/>
            <person name="Tu H."/>
            <person name="Van de Peer Y."/>
            <person name="Verrier P.J."/>
            <person name="Waters E."/>
            <person name="Wood A."/>
            <person name="Yang L."/>
            <person name="Cove D."/>
            <person name="Cuming A."/>
            <person name="Hasebe M."/>
            <person name="Lucas S."/>
            <person name="Mishler D.B."/>
            <person name="Reski R."/>
            <person name="Grigoriev I."/>
            <person name="Quatrano R.S."/>
            <person name="Boore J.L."/>
        </authorList>
    </citation>
    <scope>NUCLEOTIDE SEQUENCE [LARGE SCALE GENOMIC DNA]</scope>
    <source>
        <strain evidence="2 3">cv. Gransden 2004</strain>
    </source>
</reference>
<protein>
    <submittedName>
        <fullName evidence="1 2">Uncharacterized protein</fullName>
    </submittedName>
</protein>
<dbReference type="InParanoid" id="A0A2K1KQT9"/>
<sequence>MELILTPSTMILMEGEPVVQQVESGQRHRGEKPEGLSGPGLGELLIYGELL</sequence>
<evidence type="ECO:0000313" key="1">
    <source>
        <dbReference type="EMBL" id="PNR56129.1"/>
    </source>
</evidence>
<evidence type="ECO:0000313" key="2">
    <source>
        <dbReference type="EnsemblPlants" id="PAC:32920151.CDS.1"/>
    </source>
</evidence>
<dbReference type="Proteomes" id="UP000006727">
    <property type="component" value="Chromosome 4"/>
</dbReference>
<dbReference type="AlphaFoldDB" id="A0A2K1KQT9"/>
<proteinExistence type="predicted"/>
<accession>A0A2K1KQT9</accession>
<name>A0A2K1KQT9_PHYPA</name>
<gene>
    <name evidence="1" type="ORF">PHYPA_007026</name>
</gene>
<keyword evidence="3" id="KW-1185">Reference proteome</keyword>